<dbReference type="Pfam" id="PF10977">
    <property type="entry name" value="DUF2797"/>
    <property type="match status" value="1"/>
</dbReference>
<evidence type="ECO:0000313" key="1">
    <source>
        <dbReference type="EMBL" id="MEE2053993.1"/>
    </source>
</evidence>
<reference evidence="1 2" key="1">
    <citation type="submission" date="2023-07" db="EMBL/GenBank/DDBJ databases">
        <authorList>
            <person name="Girao M."/>
            <person name="Carvalho M.F."/>
        </authorList>
    </citation>
    <scope>NUCLEOTIDE SEQUENCE [LARGE SCALE GENOMIC DNA]</scope>
    <source>
        <strain evidence="1 2">66/93</strain>
    </source>
</reference>
<protein>
    <submittedName>
        <fullName evidence="1">DUF2797 domain-containing protein</fullName>
    </submittedName>
</protein>
<dbReference type="Proteomes" id="UP001348641">
    <property type="component" value="Unassembled WGS sequence"/>
</dbReference>
<dbReference type="InterPro" id="IPR021246">
    <property type="entry name" value="DUF2797"/>
</dbReference>
<dbReference type="RefSeq" id="WP_330160897.1">
    <property type="nucleotide sequence ID" value="NZ_BAAAJA010000035.1"/>
</dbReference>
<comment type="caution">
    <text evidence="1">The sequence shown here is derived from an EMBL/GenBank/DDBJ whole genome shotgun (WGS) entry which is preliminary data.</text>
</comment>
<accession>A0ABU7KXF2</accession>
<organism evidence="1 2">
    <name type="scientific">Nocardiopsis tropica</name>
    <dbReference type="NCBI Taxonomy" id="109330"/>
    <lineage>
        <taxon>Bacteria</taxon>
        <taxon>Bacillati</taxon>
        <taxon>Actinomycetota</taxon>
        <taxon>Actinomycetes</taxon>
        <taxon>Streptosporangiales</taxon>
        <taxon>Nocardiopsidaceae</taxon>
        <taxon>Nocardiopsis</taxon>
    </lineage>
</organism>
<dbReference type="EMBL" id="JAUUCC010000091">
    <property type="protein sequence ID" value="MEE2053993.1"/>
    <property type="molecule type" value="Genomic_DNA"/>
</dbReference>
<gene>
    <name evidence="1" type="ORF">Q8A49_26170</name>
</gene>
<evidence type="ECO:0000313" key="2">
    <source>
        <dbReference type="Proteomes" id="UP001348641"/>
    </source>
</evidence>
<name>A0ABU7KXF2_9ACTN</name>
<proteinExistence type="predicted"/>
<sequence>MTITAPVTVLGLDWSAPDTPRLRTTDPAAPDGSQLLPLLDEHTFRVDGDERYCVGWFDLTGPEGRHVRCRTGETVTRGRQCRRCQYKEGFVAAHQAHHNPHALPDNIRDYLQQPHWLYLDVFANGMTKVGTAAESRRRSRLAEQGPVAAVYIARTCDGIAVRTLESAVSRHLGLPQQVPTRRKVLGLQNRVDTAVLMTRLTELAAEVTSYLATITADQPGTEVFPDPEPWARPACATTVFDAAPVLAHPADLTEGTHHLRVTGASGPVALFTTEPGPDAARYCADLTTLIGCRLVPVTPEDAPTSAPTLF</sequence>